<name>A0A9E7Q3R2_9CAUD</name>
<reference evidence="1 2" key="1">
    <citation type="submission" date="2022-06" db="EMBL/GenBank/DDBJ databases">
        <authorList>
            <person name="Ballarin S.Y."/>
            <person name="Balusa N.G."/>
            <person name="Caballero S.M."/>
            <person name="Chan J."/>
            <person name="Farez M.P."/>
            <person name="Guillen-Tapia A."/>
            <person name="Pierre-Louis N.T."/>
            <person name="Polishuk V.D."/>
            <person name="Soni B."/>
            <person name="Torruellas Garcia J."/>
            <person name="Crump K.E."/>
            <person name="Garlena R.A."/>
            <person name="Russell D.A."/>
            <person name="Jacobs-Sera D."/>
            <person name="Hatfull G.F."/>
        </authorList>
    </citation>
    <scope>NUCLEOTIDE SEQUENCE [LARGE SCALE GENOMIC DNA]</scope>
</reference>
<dbReference type="Proteomes" id="UP001059757">
    <property type="component" value="Segment"/>
</dbReference>
<gene>
    <name evidence="1" type="primary">56</name>
    <name evidence="1" type="ORF">SEA_GENAMY16_56</name>
</gene>
<accession>A0A9E7Q3R2</accession>
<proteinExistence type="predicted"/>
<dbReference type="EMBL" id="ON755185">
    <property type="protein sequence ID" value="UVF61577.1"/>
    <property type="molecule type" value="Genomic_DNA"/>
</dbReference>
<keyword evidence="2" id="KW-1185">Reference proteome</keyword>
<evidence type="ECO:0000313" key="1">
    <source>
        <dbReference type="EMBL" id="UVF61577.1"/>
    </source>
</evidence>
<organism evidence="1 2">
    <name type="scientific">Gordonia phage Genamy16</name>
    <dbReference type="NCBI Taxonomy" id="2926104"/>
    <lineage>
        <taxon>Viruses</taxon>
        <taxon>Duplodnaviria</taxon>
        <taxon>Heunggongvirae</taxon>
        <taxon>Uroviricota</taxon>
        <taxon>Caudoviricetes</taxon>
        <taxon>Dovevirinae</taxon>
        <taxon>Lambovirus</taxon>
        <taxon>Lambovirus genamy16</taxon>
    </lineage>
</organism>
<evidence type="ECO:0000313" key="2">
    <source>
        <dbReference type="Proteomes" id="UP001059757"/>
    </source>
</evidence>
<protein>
    <submittedName>
        <fullName evidence="1">Uncharacterized protein</fullName>
    </submittedName>
</protein>
<sequence>MTQLEKKYSWDPHDPLPAPKTDEEKCYQFRWLDQHFGTDTDSPLHHNHRCVLCGEKRRKAKNEQHHQ</sequence>